<feature type="non-terminal residue" evidence="1">
    <location>
        <position position="1"/>
    </location>
</feature>
<sequence length="39" mass="3789">CAAGEYGLLDGVAPGLPWLSRAAGEYGLLDGVALASALA</sequence>
<name>A0A392TDP0_9FABA</name>
<evidence type="ECO:0000313" key="1">
    <source>
        <dbReference type="EMBL" id="MCI59128.1"/>
    </source>
</evidence>
<accession>A0A392TDP0</accession>
<protein>
    <submittedName>
        <fullName evidence="1">Uncharacterized protein</fullName>
    </submittedName>
</protein>
<reference evidence="1 2" key="1">
    <citation type="journal article" date="2018" name="Front. Plant Sci.">
        <title>Red Clover (Trifolium pratense) and Zigzag Clover (T. medium) - A Picture of Genomic Similarities and Differences.</title>
        <authorList>
            <person name="Dluhosova J."/>
            <person name="Istvanek J."/>
            <person name="Nedelnik J."/>
            <person name="Repkova J."/>
        </authorList>
    </citation>
    <scope>NUCLEOTIDE SEQUENCE [LARGE SCALE GENOMIC DNA]</scope>
    <source>
        <strain evidence="2">cv. 10/8</strain>
        <tissue evidence="1">Leaf</tissue>
    </source>
</reference>
<dbReference type="Proteomes" id="UP000265520">
    <property type="component" value="Unassembled WGS sequence"/>
</dbReference>
<keyword evidence="2" id="KW-1185">Reference proteome</keyword>
<evidence type="ECO:0000313" key="2">
    <source>
        <dbReference type="Proteomes" id="UP000265520"/>
    </source>
</evidence>
<dbReference type="AlphaFoldDB" id="A0A392TDP0"/>
<organism evidence="1 2">
    <name type="scientific">Trifolium medium</name>
    <dbReference type="NCBI Taxonomy" id="97028"/>
    <lineage>
        <taxon>Eukaryota</taxon>
        <taxon>Viridiplantae</taxon>
        <taxon>Streptophyta</taxon>
        <taxon>Embryophyta</taxon>
        <taxon>Tracheophyta</taxon>
        <taxon>Spermatophyta</taxon>
        <taxon>Magnoliopsida</taxon>
        <taxon>eudicotyledons</taxon>
        <taxon>Gunneridae</taxon>
        <taxon>Pentapetalae</taxon>
        <taxon>rosids</taxon>
        <taxon>fabids</taxon>
        <taxon>Fabales</taxon>
        <taxon>Fabaceae</taxon>
        <taxon>Papilionoideae</taxon>
        <taxon>50 kb inversion clade</taxon>
        <taxon>NPAAA clade</taxon>
        <taxon>Hologalegina</taxon>
        <taxon>IRL clade</taxon>
        <taxon>Trifolieae</taxon>
        <taxon>Trifolium</taxon>
    </lineage>
</organism>
<proteinExistence type="predicted"/>
<comment type="caution">
    <text evidence="1">The sequence shown here is derived from an EMBL/GenBank/DDBJ whole genome shotgun (WGS) entry which is preliminary data.</text>
</comment>
<dbReference type="EMBL" id="LXQA010557684">
    <property type="protein sequence ID" value="MCI59128.1"/>
    <property type="molecule type" value="Genomic_DNA"/>
</dbReference>